<dbReference type="EMBL" id="DTKJ01000002">
    <property type="protein sequence ID" value="HGZ10602.1"/>
    <property type="molecule type" value="Genomic_DNA"/>
</dbReference>
<dbReference type="AlphaFoldDB" id="A0A7C5ELW2"/>
<dbReference type="PANTHER" id="PTHR11933:SF6">
    <property type="entry name" value="THIL AANH DOMAIN-CONTAINING PROTEIN"/>
    <property type="match status" value="1"/>
</dbReference>
<accession>A0A7C5ELW2</accession>
<dbReference type="InterPro" id="IPR020536">
    <property type="entry name" value="ThiI_AANH"/>
</dbReference>
<dbReference type="Pfam" id="PF02568">
    <property type="entry name" value="ThiI"/>
    <property type="match status" value="1"/>
</dbReference>
<evidence type="ECO:0000256" key="1">
    <source>
        <dbReference type="ARBA" id="ARBA00022741"/>
    </source>
</evidence>
<dbReference type="PANTHER" id="PTHR11933">
    <property type="entry name" value="TRNA 5-METHYLAMINOMETHYL-2-THIOURIDYLATE -METHYLTRANSFERASE"/>
    <property type="match status" value="1"/>
</dbReference>
<dbReference type="InterPro" id="IPR014729">
    <property type="entry name" value="Rossmann-like_a/b/a_fold"/>
</dbReference>
<dbReference type="GO" id="GO:0005524">
    <property type="term" value="F:ATP binding"/>
    <property type="evidence" value="ECO:0007669"/>
    <property type="project" value="UniProtKB-KW"/>
</dbReference>
<dbReference type="Pfam" id="PF18297">
    <property type="entry name" value="NFACT-R_2"/>
    <property type="match status" value="1"/>
</dbReference>
<evidence type="ECO:0000259" key="3">
    <source>
        <dbReference type="Pfam" id="PF02568"/>
    </source>
</evidence>
<reference evidence="5" key="1">
    <citation type="journal article" date="2020" name="mSystems">
        <title>Genome- and Community-Level Interaction Insights into Carbon Utilization and Element Cycling Functions of Hydrothermarchaeota in Hydrothermal Sediment.</title>
        <authorList>
            <person name="Zhou Z."/>
            <person name="Liu Y."/>
            <person name="Xu W."/>
            <person name="Pan J."/>
            <person name="Luo Z.H."/>
            <person name="Li M."/>
        </authorList>
    </citation>
    <scope>NUCLEOTIDE SEQUENCE [LARGE SCALE GENOMIC DNA]</scope>
    <source>
        <strain evidence="5">SpSt-853</strain>
    </source>
</reference>
<comment type="caution">
    <text evidence="5">The sequence shown here is derived from an EMBL/GenBank/DDBJ whole genome shotgun (WGS) entry which is preliminary data.</text>
</comment>
<dbReference type="SUPFAM" id="SSF52402">
    <property type="entry name" value="Adenine nucleotide alpha hydrolases-like"/>
    <property type="match status" value="1"/>
</dbReference>
<protein>
    <submittedName>
        <fullName evidence="5">DUF814 domain-containing protein</fullName>
    </submittedName>
</protein>
<evidence type="ECO:0000313" key="5">
    <source>
        <dbReference type="EMBL" id="HGZ10602.1"/>
    </source>
</evidence>
<keyword evidence="2" id="KW-0067">ATP-binding</keyword>
<feature type="domain" description="NFACT protein RNA binding" evidence="4">
    <location>
        <begin position="225"/>
        <end position="325"/>
    </location>
</feature>
<dbReference type="Gene3D" id="3.40.50.620">
    <property type="entry name" value="HUPs"/>
    <property type="match status" value="1"/>
</dbReference>
<gene>
    <name evidence="5" type="ORF">ENW48_00085</name>
</gene>
<sequence>MKPTTRALGLFSGGLDSMLAATLLRHQGIEVVVLTFVTPFFGPERARESAAYLGLPHWEQDLTEAYYPLLVKPPHGFGRYHNPCVDCHILMLKEAGGLMESQGFHFLFTGEVLGQRPMSQHRGALALIARESGYGDLILRPLSAQLLPPTRPELLGWVDRERLLNLSGRGRKRQMELAAKWGISRYPSPAGGCLLTDPGYASRLKELLAFDPRPNRRDLELLKWGRHFRLPDGHKVVVGRTQRENEGLSRLILPGDLVLKVEGFPGPLVLVPGGADSGIGKEAALLAASYSDAPLGQEVAVIGRGAEGPVLFRARALPKETVRDWLI</sequence>
<evidence type="ECO:0000256" key="2">
    <source>
        <dbReference type="ARBA" id="ARBA00022840"/>
    </source>
</evidence>
<evidence type="ECO:0000259" key="4">
    <source>
        <dbReference type="Pfam" id="PF18297"/>
    </source>
</evidence>
<proteinExistence type="predicted"/>
<organism evidence="5">
    <name type="scientific">Desulfobacca acetoxidans</name>
    <dbReference type="NCBI Taxonomy" id="60893"/>
    <lineage>
        <taxon>Bacteria</taxon>
        <taxon>Pseudomonadati</taxon>
        <taxon>Thermodesulfobacteriota</taxon>
        <taxon>Desulfobaccia</taxon>
        <taxon>Desulfobaccales</taxon>
        <taxon>Desulfobaccaceae</taxon>
        <taxon>Desulfobacca</taxon>
    </lineage>
</organism>
<dbReference type="InterPro" id="IPR059101">
    <property type="entry name" value="NFACT-R_2"/>
</dbReference>
<name>A0A7C5ELW2_9BACT</name>
<dbReference type="GO" id="GO:0004810">
    <property type="term" value="F:CCA tRNA nucleotidyltransferase activity"/>
    <property type="evidence" value="ECO:0007669"/>
    <property type="project" value="InterPro"/>
</dbReference>
<keyword evidence="1" id="KW-0547">Nucleotide-binding</keyword>
<feature type="domain" description="Thil AANH" evidence="3">
    <location>
        <begin position="6"/>
        <end position="142"/>
    </location>
</feature>